<dbReference type="Proteomes" id="UP000215902">
    <property type="component" value="Unassembled WGS sequence"/>
</dbReference>
<feature type="region of interest" description="Disordered" evidence="1">
    <location>
        <begin position="247"/>
        <end position="268"/>
    </location>
</feature>
<proteinExistence type="predicted"/>
<gene>
    <name evidence="3" type="ORF">BOX15_Mlig025379g1</name>
</gene>
<dbReference type="EMBL" id="NIVC01001664">
    <property type="protein sequence ID" value="PAA65328.1"/>
    <property type="molecule type" value="Genomic_DNA"/>
</dbReference>
<feature type="region of interest" description="Disordered" evidence="1">
    <location>
        <begin position="515"/>
        <end position="564"/>
    </location>
</feature>
<dbReference type="GO" id="GO:1990404">
    <property type="term" value="F:NAD+-protein mono-ADP-ribosyltransferase activity"/>
    <property type="evidence" value="ECO:0007669"/>
    <property type="project" value="TreeGrafter"/>
</dbReference>
<evidence type="ECO:0000313" key="4">
    <source>
        <dbReference type="Proteomes" id="UP000215902"/>
    </source>
</evidence>
<dbReference type="AlphaFoldDB" id="A0A267EUX8"/>
<evidence type="ECO:0000313" key="3">
    <source>
        <dbReference type="EMBL" id="PAA65328.1"/>
    </source>
</evidence>
<name>A0A267EUX8_9PLAT</name>
<reference evidence="3 4" key="1">
    <citation type="submission" date="2017-06" db="EMBL/GenBank/DDBJ databases">
        <title>A platform for efficient transgenesis in Macrostomum lignano, a flatworm model organism for stem cell research.</title>
        <authorList>
            <person name="Berezikov E."/>
        </authorList>
    </citation>
    <scope>NUCLEOTIDE SEQUENCE [LARGE SCALE GENOMIC DNA]</scope>
    <source>
        <strain evidence="3">DV1</strain>
        <tissue evidence="3">Whole organism</tissue>
    </source>
</reference>
<evidence type="ECO:0000256" key="1">
    <source>
        <dbReference type="SAM" id="MobiDB-lite"/>
    </source>
</evidence>
<feature type="compositionally biased region" description="Basic and acidic residues" evidence="1">
    <location>
        <begin position="516"/>
        <end position="539"/>
    </location>
</feature>
<dbReference type="GO" id="GO:0003950">
    <property type="term" value="F:NAD+ poly-ADP-ribosyltransferase activity"/>
    <property type="evidence" value="ECO:0007669"/>
    <property type="project" value="TreeGrafter"/>
</dbReference>
<dbReference type="PANTHER" id="PTHR45740">
    <property type="entry name" value="POLY [ADP-RIBOSE] POLYMERASE"/>
    <property type="match status" value="1"/>
</dbReference>
<feature type="region of interest" description="Disordered" evidence="1">
    <location>
        <begin position="791"/>
        <end position="942"/>
    </location>
</feature>
<dbReference type="OrthoDB" id="5981228at2759"/>
<dbReference type="PROSITE" id="PS50918">
    <property type="entry name" value="WWE"/>
    <property type="match status" value="1"/>
</dbReference>
<protein>
    <recommendedName>
        <fullName evidence="2">WWE domain-containing protein</fullName>
    </recommendedName>
</protein>
<dbReference type="InterPro" id="IPR004170">
    <property type="entry name" value="WWE_dom"/>
</dbReference>
<sequence>KDALNFDHVFRHIQSAPLLTLDNVLNFLLTAGGSATVPEFLKRFALASNFPLDQWLSDQPGGKLILCEGRLNAYPCVRICQFYNGAKDSCTNPKCKRLHFCLWWLGDPDGRVHNGQCGLVHGLGDARNKELLARIGLGAVGSQKVLELLRASHPAVCAKYNTDSGCSDARCPDIHICNNALHRENKLAKQLCPCHRRHVLEPAAKDPETAAKLARFGLDDSNLNFLARSFLVPAALRNSLPTMAGVPGPAPAPAPAPAPEPAPSLPPPLPDVSALGLGLRTAYAALIRRSGRAAPSELLADLKLPSDFPLEQWRDSIDELMKPLQSMIDIYKDAVSRQPVSVNVFRRFRICPMHNGAPKSCQNADCCQLHLCLWFLADPDGKVHDKAKCQLCHDLFGRNHRIRQALGIGVKYKQADIISLLRACHPNVCLDYNTEPGCSRPNCPYIHVCNNALRSGLQASIDKANKKQTQITCACLRQHKLEQDSVAKLQAYGLADEKLSLVFRSYLVPAALPRRAKVDPPDNTKPAKFDKAKAKEATKSKQKAATAEEKPTAKKATPSLPPPLPDVSALGLGLRSAYAALIRRSGRAAPSELLADLKLPSGFPLEQWRDSIDELMKPLQSMIDIYKDAVSGQPVSVNVFRRFRICPMHNGAPKSCQNADCCQLHLCLWFLADPDGKVHDKADCRLCHDLSGRNHRIRSALGIADGLKQREVLNLLLASHPKVCSAYNSESGCQQADCADIHLCNNVKFKQCGKCRCRRQHVLSMDEQTKMKLNPFDMDEMEPGHVLRSFLIPAPLPNTNPNEKPEPPAAASQQDLSKPKDLASSEQAKGKKAKPEVPSLLNINAAQGVGLKPQPQEQQHQKKKKQKTHSVASDLSSEPDTAGLKKQQQQQQQQKADLQSKRQNKLSAGSVPNIAKLKLGSSPKAQQKLPVASAAANPKASRAAPSEETLCEEFLRHECFSQNCPRRHCPHKVPYLWQWRAAHWPPGRWQDVDAALNEQLEAAFCQPDRSDLVTVGSGELGSEFPGQLTLSFVAGSADRFEIRSVSGHLKPPGGLRCLRTESRASLHRPLATNWRWFFLGSHGAWSSVEILPEPGLNDKLEEAFCRGDSSLTVGQCGCKLDSMLISMPGAPQEMPLRRRPAPRMQPVTHPLMSVQQPGLFYPGQNPVMGIGQPSMYPTMPTYGYSMGQMSGQQGPVHRPGGL</sequence>
<accession>A0A267EUX8</accession>
<feature type="compositionally biased region" description="Low complexity" evidence="1">
    <location>
        <begin position="885"/>
        <end position="895"/>
    </location>
</feature>
<feature type="compositionally biased region" description="Low complexity" evidence="1">
    <location>
        <begin position="930"/>
        <end position="942"/>
    </location>
</feature>
<feature type="domain" description="WWE" evidence="2">
    <location>
        <begin position="1061"/>
        <end position="1143"/>
    </location>
</feature>
<comment type="caution">
    <text evidence="3">The sequence shown here is derived from an EMBL/GenBank/DDBJ whole genome shotgun (WGS) entry which is preliminary data.</text>
</comment>
<feature type="non-terminal residue" evidence="3">
    <location>
        <position position="1"/>
    </location>
</feature>
<dbReference type="GO" id="GO:0005634">
    <property type="term" value="C:nucleus"/>
    <property type="evidence" value="ECO:0007669"/>
    <property type="project" value="TreeGrafter"/>
</dbReference>
<evidence type="ECO:0000259" key="2">
    <source>
        <dbReference type="PROSITE" id="PS50918"/>
    </source>
</evidence>
<feature type="compositionally biased region" description="Polar residues" evidence="1">
    <location>
        <begin position="869"/>
        <end position="879"/>
    </location>
</feature>
<dbReference type="STRING" id="282301.A0A267EUX8"/>
<feature type="compositionally biased region" description="Pro residues" evidence="1">
    <location>
        <begin position="248"/>
        <end position="268"/>
    </location>
</feature>
<dbReference type="PANTHER" id="PTHR45740:SF2">
    <property type="entry name" value="POLY [ADP-RIBOSE] POLYMERASE"/>
    <property type="match status" value="1"/>
</dbReference>
<keyword evidence="4" id="KW-1185">Reference proteome</keyword>
<organism evidence="3 4">
    <name type="scientific">Macrostomum lignano</name>
    <dbReference type="NCBI Taxonomy" id="282301"/>
    <lineage>
        <taxon>Eukaryota</taxon>
        <taxon>Metazoa</taxon>
        <taxon>Spiralia</taxon>
        <taxon>Lophotrochozoa</taxon>
        <taxon>Platyhelminthes</taxon>
        <taxon>Rhabditophora</taxon>
        <taxon>Macrostomorpha</taxon>
        <taxon>Macrostomida</taxon>
        <taxon>Macrostomidae</taxon>
        <taxon>Macrostomum</taxon>
    </lineage>
</organism>
<dbReference type="InterPro" id="IPR051712">
    <property type="entry name" value="ARTD-AVP"/>
</dbReference>